<keyword evidence="3" id="KW-1185">Reference proteome</keyword>
<dbReference type="Proteomes" id="UP001153714">
    <property type="component" value="Chromosome 20"/>
</dbReference>
<dbReference type="AlphaFoldDB" id="A0A9P0G2X5"/>
<reference evidence="2" key="2">
    <citation type="submission" date="2022-10" db="EMBL/GenBank/DDBJ databases">
        <authorList>
            <consortium name="ENA_rothamsted_submissions"/>
            <consortium name="culmorum"/>
            <person name="King R."/>
        </authorList>
    </citation>
    <scope>NUCLEOTIDE SEQUENCE</scope>
</reference>
<sequence length="1248" mass="143592">MDTFFAFPNGRVCVEYKFLNDFIDVFVSCYRLESQLVFAFYVMVTNCLQMEQNYVTPAMNMNPITFNENSGKIKRNIFLKMLDVLLKNEVDISVRLSDTLGVNIPKIETKKTFLSFLETVMMGQLKLVGKSDKVTFEIIKTALKLDPSLVETRIDEILPSLMCIKKSISDMASYTQMMNFLLETYFKLGRGTIFFNKILPLVKKSLDATNTEQEDLQRKLNKSIDNNEDVTKTKNKMITAYDILPEESVDLYGKLTTELMFRQNKDLLISLQKDFEDIGLHAIIEGKRDPSTIIITEVMSAILSSFFKYCKMADHTVPLQIAEEFWLSYKDFESNCLRKFGESLIEQNFDSDSRLILSFLKLCRNFSYLKLLNVKYSNTKLEIFDIDNITSEVFDMSVVLPYLTTQQWTQLIAKITTDEATLLMDEILLIKTMIIEALNSKNSENGRQSISETKSYLVKQLSDFPQILEPDSHIPDVLLVNLDKNQLKKVSKLVINKFLSDSNADIFKMESVCNNKQLLNALLLETVKNILKCFENAEHFAKAITKSSFEFKTFAKETDVKDLFLKLSMKENEVDNELPTYMEILKHIQIYYLEENYQLLAIFVLLAIKNNCRKKLRRNVDYILQSIFELSSQPPDLYKIFPIEFIFSFEDRLLIDLLSLKIKTANNFLPIKCLLESAVKRVKIEKHLVINIVELLLKKQSKFKSTSIESFSDPAFQITCIILPLIVKQKKFITLSAHRSILADLQEKLHKSLLECFKNVNFEETSSSPVDAIGNTDDSMAISDSTMATLNAISAYSLTLSKYCESTDTEDLKNLDCLWSGLEYFIHSAMQSIQNPETKHQHVESSIQLLNAVLRYIKKLETHEIFQTKDKLFIQIWNSIKTRLSIITDSKNKYLNTASILEDISVTIKFLCEWVSVDGFVGHFVADISTLSTLEAPKMLKSEAQSQTILNSHTVSKYLWSQILKANIVGPKCVALTKLMYQNSRNLKNYVHEHFETENLGVIIKSKKKKLTVELQKDYDDNQLKIIKMDDAICEMVNTCLGSLSEAILAAKKITLDYKFMDSIFEVQHTVHYILSHNNSGIRCEISWPAFFKLFEGSIAILNSLLVSREELLEDRWPCYMQCYRMLIYCLCCKSTSQTEQERSIEDKLEEMAHSIEKLTQSICKRKAYVSRIAAYTVGDICSILERSVPYRNVRQHIENCIALLIQVSDTTHAMAFLRRALAGNAGQMTLTNMVTMYKRYHKYVGNA</sequence>
<protein>
    <recommendedName>
        <fullName evidence="1">Nucleolar 27S pre-rRNA processing Urb2/Npa2 C-terminal domain-containing protein</fullName>
    </recommendedName>
</protein>
<name>A0A9P0G2X5_9NEOP</name>
<dbReference type="Pfam" id="PF10441">
    <property type="entry name" value="Urb2"/>
    <property type="match status" value="1"/>
</dbReference>
<dbReference type="InterPro" id="IPR018849">
    <property type="entry name" value="Urb2/Npa2_C"/>
</dbReference>
<evidence type="ECO:0000313" key="3">
    <source>
        <dbReference type="Proteomes" id="UP001153714"/>
    </source>
</evidence>
<proteinExistence type="predicted"/>
<organism evidence="2 3">
    <name type="scientific">Diatraea saccharalis</name>
    <name type="common">sugarcane borer</name>
    <dbReference type="NCBI Taxonomy" id="40085"/>
    <lineage>
        <taxon>Eukaryota</taxon>
        <taxon>Metazoa</taxon>
        <taxon>Ecdysozoa</taxon>
        <taxon>Arthropoda</taxon>
        <taxon>Hexapoda</taxon>
        <taxon>Insecta</taxon>
        <taxon>Pterygota</taxon>
        <taxon>Neoptera</taxon>
        <taxon>Endopterygota</taxon>
        <taxon>Lepidoptera</taxon>
        <taxon>Glossata</taxon>
        <taxon>Ditrysia</taxon>
        <taxon>Pyraloidea</taxon>
        <taxon>Crambidae</taxon>
        <taxon>Crambinae</taxon>
        <taxon>Diatraea</taxon>
    </lineage>
</organism>
<accession>A0A9P0G2X5</accession>
<dbReference type="EMBL" id="OU893351">
    <property type="protein sequence ID" value="CAH0757183.1"/>
    <property type="molecule type" value="Genomic_DNA"/>
</dbReference>
<feature type="domain" description="Nucleolar 27S pre-rRNA processing Urb2/Npa2 C-terminal" evidence="1">
    <location>
        <begin position="1048"/>
        <end position="1246"/>
    </location>
</feature>
<gene>
    <name evidence="2" type="ORF">DIATSA_LOCUS7746</name>
</gene>
<evidence type="ECO:0000313" key="2">
    <source>
        <dbReference type="EMBL" id="CAH0757183.1"/>
    </source>
</evidence>
<reference evidence="2" key="1">
    <citation type="submission" date="2021-12" db="EMBL/GenBank/DDBJ databases">
        <authorList>
            <person name="King R."/>
        </authorList>
    </citation>
    <scope>NUCLEOTIDE SEQUENCE</scope>
</reference>
<evidence type="ECO:0000259" key="1">
    <source>
        <dbReference type="Pfam" id="PF10441"/>
    </source>
</evidence>
<dbReference type="OrthoDB" id="160374at2759"/>